<name>A0A7T4QZ05_9GAMM</name>
<dbReference type="InterPro" id="IPR036291">
    <property type="entry name" value="NAD(P)-bd_dom_sf"/>
</dbReference>
<feature type="domain" description="2,4-diaminopentanoate dehydrogenase C-terminal" evidence="4">
    <location>
        <begin position="180"/>
        <end position="352"/>
    </location>
</feature>
<dbReference type="RefSeq" id="WP_198568771.1">
    <property type="nucleotide sequence ID" value="NZ_CP066167.1"/>
</dbReference>
<dbReference type="InterPro" id="IPR000846">
    <property type="entry name" value="DapB_N"/>
</dbReference>
<evidence type="ECO:0000256" key="2">
    <source>
        <dbReference type="ARBA" id="ARBA00023002"/>
    </source>
</evidence>
<keyword evidence="1" id="KW-0521">NADP</keyword>
<dbReference type="GO" id="GO:0008839">
    <property type="term" value="F:4-hydroxy-tetrahydrodipicolinate reductase"/>
    <property type="evidence" value="ECO:0007669"/>
    <property type="project" value="InterPro"/>
</dbReference>
<dbReference type="SUPFAM" id="SSF51735">
    <property type="entry name" value="NAD(P)-binding Rossmann-fold domains"/>
    <property type="match status" value="1"/>
</dbReference>
<keyword evidence="2" id="KW-0560">Oxidoreductase</keyword>
<evidence type="ECO:0000259" key="4">
    <source>
        <dbReference type="Pfam" id="PF19328"/>
    </source>
</evidence>
<evidence type="ECO:0008006" key="7">
    <source>
        <dbReference type="Google" id="ProtNLM"/>
    </source>
</evidence>
<organism evidence="5 6">
    <name type="scientific">Spongiibacter nanhainus</name>
    <dbReference type="NCBI Taxonomy" id="2794344"/>
    <lineage>
        <taxon>Bacteria</taxon>
        <taxon>Pseudomonadati</taxon>
        <taxon>Pseudomonadota</taxon>
        <taxon>Gammaproteobacteria</taxon>
        <taxon>Cellvibrionales</taxon>
        <taxon>Spongiibacteraceae</taxon>
        <taxon>Spongiibacter</taxon>
    </lineage>
</organism>
<dbReference type="GO" id="GO:0009089">
    <property type="term" value="P:lysine biosynthetic process via diaminopimelate"/>
    <property type="evidence" value="ECO:0007669"/>
    <property type="project" value="InterPro"/>
</dbReference>
<evidence type="ECO:0000313" key="5">
    <source>
        <dbReference type="EMBL" id="QQD17269.1"/>
    </source>
</evidence>
<feature type="domain" description="Dihydrodipicolinate reductase N-terminal" evidence="3">
    <location>
        <begin position="19"/>
        <end position="83"/>
    </location>
</feature>
<evidence type="ECO:0000259" key="3">
    <source>
        <dbReference type="Pfam" id="PF01113"/>
    </source>
</evidence>
<dbReference type="InterPro" id="IPR045760">
    <property type="entry name" value="DAP_DH_C"/>
</dbReference>
<dbReference type="Proteomes" id="UP000596063">
    <property type="component" value="Chromosome"/>
</dbReference>
<dbReference type="CDD" id="cd24146">
    <property type="entry name" value="nat-AmDH_N_like"/>
    <property type="match status" value="1"/>
</dbReference>
<gene>
    <name evidence="5" type="ORF">I6N98_12950</name>
</gene>
<dbReference type="AlphaFoldDB" id="A0A7T4QZ05"/>
<dbReference type="Pfam" id="PF01113">
    <property type="entry name" value="DapB_N"/>
    <property type="match status" value="1"/>
</dbReference>
<dbReference type="Pfam" id="PF19328">
    <property type="entry name" value="DAP_DH_C"/>
    <property type="match status" value="1"/>
</dbReference>
<accession>A0A7T4QZ05</accession>
<evidence type="ECO:0000313" key="6">
    <source>
        <dbReference type="Proteomes" id="UP000596063"/>
    </source>
</evidence>
<keyword evidence="6" id="KW-1185">Reference proteome</keyword>
<proteinExistence type="predicted"/>
<dbReference type="Gene3D" id="3.40.50.720">
    <property type="entry name" value="NAD(P)-binding Rossmann-like Domain"/>
    <property type="match status" value="1"/>
</dbReference>
<evidence type="ECO:0000256" key="1">
    <source>
        <dbReference type="ARBA" id="ARBA00022857"/>
    </source>
</evidence>
<sequence length="356" mass="37759">MTMRTDNDSQPTLRIAQWATGKVGQRSLKAVINHPAMELVGLKVHSDAKVGKDAGELCGLPPQGVVATQSIDDILAAKPDCVLYMQEGVVIEDICALLRAGINIVTTRGEFFNPDYMDAELREQTLAACRAGNATLHATGSSPGFITEAIPLVLTSVARRLDCLTIDEFADIPASCSPEMVFDVMGYGRPASGDFDAGLLHHMAQCFEQSLCLTAKALGLELDKVEAAGEYACASEDVEIAPGAIIKAGTVAAQRITVAGMRNGAPLIQFRANWYCSHNIDKDWELAASGWRVNVEGDTPLDVTLKMPLGDEPVAEQMGGYTAHRAVNVAHAVCAAPAGIATIVDLPQVIATLSSQ</sequence>
<reference evidence="5 6" key="1">
    <citation type="submission" date="2020-12" db="EMBL/GenBank/DDBJ databases">
        <authorList>
            <person name="Shan Y."/>
        </authorList>
    </citation>
    <scope>NUCLEOTIDE SEQUENCE [LARGE SCALE GENOMIC DNA]</scope>
    <source>
        <strain evidence="6">csc3.9</strain>
    </source>
</reference>
<dbReference type="KEGG" id="snan:I6N98_12950"/>
<protein>
    <recommendedName>
        <fullName evidence="7">4-hydroxy-tetrahydrodipicolinate reductase</fullName>
    </recommendedName>
</protein>
<dbReference type="EMBL" id="CP066167">
    <property type="protein sequence ID" value="QQD17269.1"/>
    <property type="molecule type" value="Genomic_DNA"/>
</dbReference>